<dbReference type="AlphaFoldDB" id="A0A2U3E3Q4"/>
<sequence length="263" mass="27269">MGTAGARIARGKAPATGNRAISTVGKGGKTGLAMSQLTQRTGKRDRVRQRRHPPAALTPSPKSGQAWCVQIMGTRKPASLQVLTGGPPVSSGRLLPSSAVTLGRCAGHGLKGSAEPSCVSVQLAMTELRRSVLHGGLMPPHAAIPALMVNPSILTTPDLQRVRQAAAPTSRTGVRAAARGIRVRVLGTQKRSAGTPANWATPSIHRAQGCLPCLHDQDTRFIMIPAEAPFARPSRNGCGASDGRVPAIVSGVLLPAVAFPPVR</sequence>
<comment type="caution">
    <text evidence="2">The sequence shown here is derived from an EMBL/GenBank/DDBJ whole genome shotgun (WGS) entry which is preliminary data.</text>
</comment>
<evidence type="ECO:0000313" key="2">
    <source>
        <dbReference type="EMBL" id="PWI69137.1"/>
    </source>
</evidence>
<dbReference type="Proteomes" id="UP000245956">
    <property type="component" value="Unassembled WGS sequence"/>
</dbReference>
<feature type="compositionally biased region" description="Basic residues" evidence="1">
    <location>
        <begin position="41"/>
        <end position="53"/>
    </location>
</feature>
<evidence type="ECO:0000256" key="1">
    <source>
        <dbReference type="SAM" id="MobiDB-lite"/>
    </source>
</evidence>
<accession>A0A2U3E3Q4</accession>
<name>A0A2U3E3Q4_PURLI</name>
<protein>
    <submittedName>
        <fullName evidence="2">Uncharacterized protein</fullName>
    </submittedName>
</protein>
<organism evidence="2 3">
    <name type="scientific">Purpureocillium lilacinum</name>
    <name type="common">Paecilomyces lilacinus</name>
    <dbReference type="NCBI Taxonomy" id="33203"/>
    <lineage>
        <taxon>Eukaryota</taxon>
        <taxon>Fungi</taxon>
        <taxon>Dikarya</taxon>
        <taxon>Ascomycota</taxon>
        <taxon>Pezizomycotina</taxon>
        <taxon>Sordariomycetes</taxon>
        <taxon>Hypocreomycetidae</taxon>
        <taxon>Hypocreales</taxon>
        <taxon>Ophiocordycipitaceae</taxon>
        <taxon>Purpureocillium</taxon>
    </lineage>
</organism>
<evidence type="ECO:0000313" key="3">
    <source>
        <dbReference type="Proteomes" id="UP000245956"/>
    </source>
</evidence>
<reference evidence="2 3" key="1">
    <citation type="journal article" date="2016" name="Front. Microbiol.">
        <title>Genome and transcriptome sequences reveal the specific parasitism of the nematophagous Purpureocillium lilacinum 36-1.</title>
        <authorList>
            <person name="Xie J."/>
            <person name="Li S."/>
            <person name="Mo C."/>
            <person name="Xiao X."/>
            <person name="Peng D."/>
            <person name="Wang G."/>
            <person name="Xiao Y."/>
        </authorList>
    </citation>
    <scope>NUCLEOTIDE SEQUENCE [LARGE SCALE GENOMIC DNA]</scope>
    <source>
        <strain evidence="2 3">36-1</strain>
    </source>
</reference>
<proteinExistence type="predicted"/>
<dbReference type="EMBL" id="LCWV01000013">
    <property type="protein sequence ID" value="PWI69137.1"/>
    <property type="molecule type" value="Genomic_DNA"/>
</dbReference>
<feature type="region of interest" description="Disordered" evidence="1">
    <location>
        <begin position="1"/>
        <end position="63"/>
    </location>
</feature>
<gene>
    <name evidence="2" type="ORF">PCL_01522</name>
</gene>